<reference evidence="3 4" key="1">
    <citation type="submission" date="2018-09" db="EMBL/GenBank/DDBJ databases">
        <title>Genomic investigation of the strawberry pathogen Phytophthora fragariae indicates pathogenicity is determined by transcriptional variation in three key races.</title>
        <authorList>
            <person name="Adams T.M."/>
            <person name="Armitage A.D."/>
            <person name="Sobczyk M.K."/>
            <person name="Bates H.J."/>
            <person name="Dunwell J.M."/>
            <person name="Nellist C.F."/>
            <person name="Harrison R.J."/>
        </authorList>
    </citation>
    <scope>NUCLEOTIDE SEQUENCE [LARGE SCALE GENOMIC DNA]</scope>
    <source>
        <strain evidence="3 4">SCRP324</strain>
    </source>
</reference>
<protein>
    <submittedName>
        <fullName evidence="3">Uncharacterized protein</fullName>
    </submittedName>
</protein>
<feature type="region of interest" description="Disordered" evidence="2">
    <location>
        <begin position="1"/>
        <end position="125"/>
    </location>
</feature>
<dbReference type="Proteomes" id="UP000435112">
    <property type="component" value="Unassembled WGS sequence"/>
</dbReference>
<dbReference type="EMBL" id="QXFU01000105">
    <property type="protein sequence ID" value="KAE9044119.1"/>
    <property type="molecule type" value="Genomic_DNA"/>
</dbReference>
<dbReference type="AlphaFoldDB" id="A0A6A3NSD9"/>
<organism evidence="3 4">
    <name type="scientific">Phytophthora rubi</name>
    <dbReference type="NCBI Taxonomy" id="129364"/>
    <lineage>
        <taxon>Eukaryota</taxon>
        <taxon>Sar</taxon>
        <taxon>Stramenopiles</taxon>
        <taxon>Oomycota</taxon>
        <taxon>Peronosporomycetes</taxon>
        <taxon>Peronosporales</taxon>
        <taxon>Peronosporaceae</taxon>
        <taxon>Phytophthora</taxon>
    </lineage>
</organism>
<feature type="coiled-coil region" evidence="1">
    <location>
        <begin position="151"/>
        <end position="178"/>
    </location>
</feature>
<proteinExistence type="predicted"/>
<comment type="caution">
    <text evidence="3">The sequence shown here is derived from an EMBL/GenBank/DDBJ whole genome shotgun (WGS) entry which is preliminary data.</text>
</comment>
<feature type="compositionally biased region" description="Polar residues" evidence="2">
    <location>
        <begin position="196"/>
        <end position="208"/>
    </location>
</feature>
<evidence type="ECO:0000256" key="2">
    <source>
        <dbReference type="SAM" id="MobiDB-lite"/>
    </source>
</evidence>
<evidence type="ECO:0000313" key="3">
    <source>
        <dbReference type="EMBL" id="KAE9044119.1"/>
    </source>
</evidence>
<sequence length="218" mass="23489">MAALRFVRPDRSRLEPHTAAEGVVTQSDNDKTEVDKVGATKGGLVPVVRADDTVSNGEASEEDGGTSEDGTTKGDITALEEARSAEGDATPLDVVPAEEGDGVTKPATGRETSSRGTGQLGEELAVERPSVIDSIAKVRAVAKQARKVAKRQRVERAVRRSNREATKVERAVAALSDEQRLRRRQQAKAARIELAQRQQATRKTSVVHTSAKMKNGWR</sequence>
<feature type="region of interest" description="Disordered" evidence="2">
    <location>
        <begin position="195"/>
        <end position="218"/>
    </location>
</feature>
<gene>
    <name evidence="3" type="ORF">PR002_g2978</name>
</gene>
<evidence type="ECO:0000256" key="1">
    <source>
        <dbReference type="SAM" id="Coils"/>
    </source>
</evidence>
<evidence type="ECO:0000313" key="4">
    <source>
        <dbReference type="Proteomes" id="UP000435112"/>
    </source>
</evidence>
<feature type="compositionally biased region" description="Basic and acidic residues" evidence="2">
    <location>
        <begin position="7"/>
        <end position="18"/>
    </location>
</feature>
<accession>A0A6A3NSD9</accession>
<feature type="compositionally biased region" description="Basic and acidic residues" evidence="2">
    <location>
        <begin position="28"/>
        <end position="38"/>
    </location>
</feature>
<keyword evidence="1" id="KW-0175">Coiled coil</keyword>
<name>A0A6A3NSD9_9STRA</name>